<dbReference type="AlphaFoldDB" id="A0AAV3XIZ2"/>
<gene>
    <name evidence="2" type="ORF">PoB_000344600</name>
</gene>
<evidence type="ECO:0000256" key="1">
    <source>
        <dbReference type="SAM" id="MobiDB-lite"/>
    </source>
</evidence>
<feature type="region of interest" description="Disordered" evidence="1">
    <location>
        <begin position="55"/>
        <end position="77"/>
    </location>
</feature>
<keyword evidence="3" id="KW-1185">Reference proteome</keyword>
<evidence type="ECO:0000313" key="3">
    <source>
        <dbReference type="Proteomes" id="UP000735302"/>
    </source>
</evidence>
<proteinExistence type="predicted"/>
<name>A0AAV3XIZ2_9GAST</name>
<dbReference type="Proteomes" id="UP000735302">
    <property type="component" value="Unassembled WGS sequence"/>
</dbReference>
<accession>A0AAV3XIZ2</accession>
<organism evidence="2 3">
    <name type="scientific">Plakobranchus ocellatus</name>
    <dbReference type="NCBI Taxonomy" id="259542"/>
    <lineage>
        <taxon>Eukaryota</taxon>
        <taxon>Metazoa</taxon>
        <taxon>Spiralia</taxon>
        <taxon>Lophotrochozoa</taxon>
        <taxon>Mollusca</taxon>
        <taxon>Gastropoda</taxon>
        <taxon>Heterobranchia</taxon>
        <taxon>Euthyneura</taxon>
        <taxon>Panpulmonata</taxon>
        <taxon>Sacoglossa</taxon>
        <taxon>Placobranchoidea</taxon>
        <taxon>Plakobranchidae</taxon>
        <taxon>Plakobranchus</taxon>
    </lineage>
</organism>
<reference evidence="2 3" key="1">
    <citation type="journal article" date="2021" name="Elife">
        <title>Chloroplast acquisition without the gene transfer in kleptoplastic sea slugs, Plakobranchus ocellatus.</title>
        <authorList>
            <person name="Maeda T."/>
            <person name="Takahashi S."/>
            <person name="Yoshida T."/>
            <person name="Shimamura S."/>
            <person name="Takaki Y."/>
            <person name="Nagai Y."/>
            <person name="Toyoda A."/>
            <person name="Suzuki Y."/>
            <person name="Arimoto A."/>
            <person name="Ishii H."/>
            <person name="Satoh N."/>
            <person name="Nishiyama T."/>
            <person name="Hasebe M."/>
            <person name="Maruyama T."/>
            <person name="Minagawa J."/>
            <person name="Obokata J."/>
            <person name="Shigenobu S."/>
        </authorList>
    </citation>
    <scope>NUCLEOTIDE SEQUENCE [LARGE SCALE GENOMIC DNA]</scope>
</reference>
<protein>
    <submittedName>
        <fullName evidence="2">Uncharacterized protein</fullName>
    </submittedName>
</protein>
<evidence type="ECO:0000313" key="2">
    <source>
        <dbReference type="EMBL" id="GFN76940.1"/>
    </source>
</evidence>
<sequence>MESQRRIQEKKIQDSIPITLKLLEMSILQATHLAAGQTDTPHRAHLATRLAAGQTDTPYHDTSGYTSRCRTDVYTSP</sequence>
<feature type="compositionally biased region" description="Polar residues" evidence="1">
    <location>
        <begin position="63"/>
        <end position="77"/>
    </location>
</feature>
<dbReference type="EMBL" id="BLXT01000430">
    <property type="protein sequence ID" value="GFN76940.1"/>
    <property type="molecule type" value="Genomic_DNA"/>
</dbReference>
<comment type="caution">
    <text evidence="2">The sequence shown here is derived from an EMBL/GenBank/DDBJ whole genome shotgun (WGS) entry which is preliminary data.</text>
</comment>